<dbReference type="Gene3D" id="2.40.50.100">
    <property type="match status" value="1"/>
</dbReference>
<dbReference type="GO" id="GO:0004149">
    <property type="term" value="F:dihydrolipoyllysine-residue succinyltransferase activity"/>
    <property type="evidence" value="ECO:0007669"/>
    <property type="project" value="UniProtKB-EC"/>
</dbReference>
<dbReference type="Proteomes" id="UP000019373">
    <property type="component" value="Unassembled WGS sequence"/>
</dbReference>
<reference evidence="17" key="1">
    <citation type="journal article" date="2014" name="BMC Genomics">
        <title>Genome characteristics reveal the impact of lichenization on lichen-forming fungus Endocarpon pusillum Hedwig (Verrucariales, Ascomycota).</title>
        <authorList>
            <person name="Wang Y.-Y."/>
            <person name="Liu B."/>
            <person name="Zhang X.-Y."/>
            <person name="Zhou Q.-M."/>
            <person name="Zhang T."/>
            <person name="Li H."/>
            <person name="Yu Y.-F."/>
            <person name="Zhang X.-L."/>
            <person name="Hao X.-Y."/>
            <person name="Wang M."/>
            <person name="Wang L."/>
            <person name="Wei J.-C."/>
        </authorList>
    </citation>
    <scope>NUCLEOTIDE SEQUENCE [LARGE SCALE GENOMIC DNA]</scope>
    <source>
        <strain evidence="17">Z07020 / HMAS-L-300199</strain>
    </source>
</reference>
<dbReference type="GO" id="GO:0006099">
    <property type="term" value="P:tricarboxylic acid cycle"/>
    <property type="evidence" value="ECO:0007669"/>
    <property type="project" value="UniProtKB-KW"/>
</dbReference>
<evidence type="ECO:0000256" key="8">
    <source>
        <dbReference type="ARBA" id="ARBA00022823"/>
    </source>
</evidence>
<gene>
    <name evidence="16" type="ORF">EPUS_07437</name>
</gene>
<dbReference type="PANTHER" id="PTHR43416">
    <property type="entry name" value="DIHYDROLIPOYLLYSINE-RESIDUE SUCCINYLTRANSFERASE COMPONENT OF 2-OXOGLUTARATE DEHYDROGENASE COMPLEX, MITOCHONDRIAL-RELATED"/>
    <property type="match status" value="1"/>
</dbReference>
<evidence type="ECO:0000256" key="11">
    <source>
        <dbReference type="ARBA" id="ARBA00023315"/>
    </source>
</evidence>
<dbReference type="PANTHER" id="PTHR43416:SF5">
    <property type="entry name" value="DIHYDROLIPOYLLYSINE-RESIDUE SUCCINYLTRANSFERASE COMPONENT OF 2-OXOGLUTARATE DEHYDROGENASE COMPLEX, MITOCHONDRIAL"/>
    <property type="match status" value="1"/>
</dbReference>
<organism evidence="16 17">
    <name type="scientific">Endocarpon pusillum (strain Z07020 / HMAS-L-300199)</name>
    <name type="common">Lichen-forming fungus</name>
    <dbReference type="NCBI Taxonomy" id="1263415"/>
    <lineage>
        <taxon>Eukaryota</taxon>
        <taxon>Fungi</taxon>
        <taxon>Dikarya</taxon>
        <taxon>Ascomycota</taxon>
        <taxon>Pezizomycotina</taxon>
        <taxon>Eurotiomycetes</taxon>
        <taxon>Chaetothyriomycetidae</taxon>
        <taxon>Verrucariales</taxon>
        <taxon>Verrucariaceae</taxon>
        <taxon>Endocarpon</taxon>
    </lineage>
</organism>
<evidence type="ECO:0000256" key="2">
    <source>
        <dbReference type="ARBA" id="ARBA00004173"/>
    </source>
</evidence>
<feature type="region of interest" description="Disordered" evidence="13">
    <location>
        <begin position="105"/>
        <end position="210"/>
    </location>
</feature>
<feature type="domain" description="Lipoyl-binding" evidence="15">
    <location>
        <begin position="46"/>
        <end position="104"/>
    </location>
</feature>
<dbReference type="eggNOG" id="KOG0559">
    <property type="taxonomic scope" value="Eukaryota"/>
</dbReference>
<dbReference type="OrthoDB" id="5391403at2759"/>
<keyword evidence="11" id="KW-0012">Acyltransferase</keyword>
<comment type="similarity">
    <text evidence="4">Belongs to the 2-oxoacid dehydrogenase family.</text>
</comment>
<keyword evidence="17" id="KW-1185">Reference proteome</keyword>
<evidence type="ECO:0000256" key="7">
    <source>
        <dbReference type="ARBA" id="ARBA00022679"/>
    </source>
</evidence>
<dbReference type="InterPro" id="IPR023213">
    <property type="entry name" value="CAT-like_dom_sf"/>
</dbReference>
<dbReference type="RefSeq" id="XP_007802968.1">
    <property type="nucleotide sequence ID" value="XM_007804777.1"/>
</dbReference>
<dbReference type="CDD" id="cd06849">
    <property type="entry name" value="lipoyl_domain"/>
    <property type="match status" value="1"/>
</dbReference>
<keyword evidence="6" id="KW-0816">Tricarboxylic acid cycle</keyword>
<comment type="pathway">
    <text evidence="3">Amino-acid degradation; L-lysine degradation via saccharopine pathway; glutaryl-CoA from L-lysine: step 6/6.</text>
</comment>
<evidence type="ECO:0000259" key="15">
    <source>
        <dbReference type="Pfam" id="PF00364"/>
    </source>
</evidence>
<dbReference type="GO" id="GO:0033512">
    <property type="term" value="P:L-lysine catabolic process to acetyl-CoA via saccharopine"/>
    <property type="evidence" value="ECO:0007669"/>
    <property type="project" value="UniProtKB-UniPathway"/>
</dbReference>
<dbReference type="HOGENOM" id="CLU_016733_0_1_1"/>
<keyword evidence="10" id="KW-0496">Mitochondrion</keyword>
<name>U1HQN7_ENDPU</name>
<proteinExistence type="inferred from homology"/>
<evidence type="ECO:0000259" key="14">
    <source>
        <dbReference type="Pfam" id="PF00198"/>
    </source>
</evidence>
<evidence type="ECO:0000256" key="1">
    <source>
        <dbReference type="ARBA" id="ARBA00001938"/>
    </source>
</evidence>
<evidence type="ECO:0000256" key="9">
    <source>
        <dbReference type="ARBA" id="ARBA00022946"/>
    </source>
</evidence>
<feature type="compositionally biased region" description="Basic and acidic residues" evidence="13">
    <location>
        <begin position="105"/>
        <end position="176"/>
    </location>
</feature>
<dbReference type="Pfam" id="PF00364">
    <property type="entry name" value="Biotin_lipoyl"/>
    <property type="match status" value="1"/>
</dbReference>
<evidence type="ECO:0000313" key="16">
    <source>
        <dbReference type="EMBL" id="ERF71409.1"/>
    </source>
</evidence>
<feature type="domain" description="2-oxoacid dehydrogenase acyltransferase catalytic" evidence="14">
    <location>
        <begin position="206"/>
        <end position="437"/>
    </location>
</feature>
<dbReference type="InterPro" id="IPR006255">
    <property type="entry name" value="SucB"/>
</dbReference>
<sequence>MSPHSTQHVYLQHDFTNKCRDDGEGTPNGRVDIRRNLKAVQQTHVSKVGDYVERDEEIATIETDKARRHARIDVSVNSPEAGTIKEFLAKEEDTVTVGQDLVRLEAGESGGGEEKQATQEPKEPAPGDQKKSSDPQEEGKPSKDEQKPPPQEEKKAAPPPQKEDKAPPPPPKEDKTPAPPSPRSKEEKKSEQPRPQGSPFGAGSRGENRVKMNRMRLRIAERLKQSQNTAASLTTFNEVDMSNIMEFRKLYKDDVLKKTGVKLGFMSAFARASILALKEIPAANASIEGPGGGDTIVYRDYVDISVAVATPKGLVTPVVRNAESLDMIGIEKTIAELGKKARDNKLTIEDMAGGTFTISNGGIFGSLMGTPIINLPQTGVLGLHAIKDRPVAINGEVEIRPMMFLALTYDHRLLDGREAVTFLVKVKEFIEDPRRMLIA</sequence>
<dbReference type="InterPro" id="IPR050537">
    <property type="entry name" value="2-oxoacid_dehydrogenase"/>
</dbReference>
<keyword evidence="8" id="KW-0450">Lipoyl</keyword>
<dbReference type="FunFam" id="3.30.559.10:FF:000006">
    <property type="entry name" value="Dihydrolipoyllysine-residue succinyltransferase component of 2-oxoglutarate dehydrogenase complex, mitochondrial"/>
    <property type="match status" value="1"/>
</dbReference>
<dbReference type="NCBIfam" id="TIGR01347">
    <property type="entry name" value="sucB"/>
    <property type="match status" value="1"/>
</dbReference>
<dbReference type="InterPro" id="IPR000089">
    <property type="entry name" value="Biotin_lipoyl"/>
</dbReference>
<evidence type="ECO:0000256" key="10">
    <source>
        <dbReference type="ARBA" id="ARBA00023128"/>
    </source>
</evidence>
<dbReference type="EC" id="2.3.1.61" evidence="5"/>
<feature type="compositionally biased region" description="Basic and acidic residues" evidence="13">
    <location>
        <begin position="183"/>
        <end position="192"/>
    </location>
</feature>
<comment type="cofactor">
    <cofactor evidence="1">
        <name>(R)-lipoate</name>
        <dbReference type="ChEBI" id="CHEBI:83088"/>
    </cofactor>
</comment>
<evidence type="ECO:0000313" key="17">
    <source>
        <dbReference type="Proteomes" id="UP000019373"/>
    </source>
</evidence>
<dbReference type="InterPro" id="IPR011053">
    <property type="entry name" value="Single_hybrid_motif"/>
</dbReference>
<keyword evidence="9" id="KW-0809">Transit peptide</keyword>
<dbReference type="SUPFAM" id="SSF52777">
    <property type="entry name" value="CoA-dependent acyltransferases"/>
    <property type="match status" value="1"/>
</dbReference>
<dbReference type="GO" id="GO:0045252">
    <property type="term" value="C:oxoglutarate dehydrogenase complex"/>
    <property type="evidence" value="ECO:0007669"/>
    <property type="project" value="InterPro"/>
</dbReference>
<evidence type="ECO:0000256" key="5">
    <source>
        <dbReference type="ARBA" id="ARBA00012945"/>
    </source>
</evidence>
<dbReference type="GO" id="GO:0005739">
    <property type="term" value="C:mitochondrion"/>
    <property type="evidence" value="ECO:0007669"/>
    <property type="project" value="UniProtKB-SubCell"/>
</dbReference>
<dbReference type="GeneID" id="19242320"/>
<dbReference type="OMA" id="NMPQTAV"/>
<evidence type="ECO:0000256" key="13">
    <source>
        <dbReference type="SAM" id="MobiDB-lite"/>
    </source>
</evidence>
<evidence type="ECO:0000256" key="3">
    <source>
        <dbReference type="ARBA" id="ARBA00005145"/>
    </source>
</evidence>
<dbReference type="Gene3D" id="3.30.559.10">
    <property type="entry name" value="Chloramphenicol acetyltransferase-like domain"/>
    <property type="match status" value="1"/>
</dbReference>
<evidence type="ECO:0000256" key="4">
    <source>
        <dbReference type="ARBA" id="ARBA00007317"/>
    </source>
</evidence>
<evidence type="ECO:0000256" key="6">
    <source>
        <dbReference type="ARBA" id="ARBA00022532"/>
    </source>
</evidence>
<dbReference type="UniPathway" id="UPA00868">
    <property type="reaction ID" value="UER00840"/>
</dbReference>
<accession>U1HQN7</accession>
<dbReference type="EMBL" id="KE721216">
    <property type="protein sequence ID" value="ERF71409.1"/>
    <property type="molecule type" value="Genomic_DNA"/>
</dbReference>
<comment type="subcellular location">
    <subcellularLocation>
        <location evidence="2">Mitochondrion</location>
    </subcellularLocation>
</comment>
<dbReference type="InterPro" id="IPR001078">
    <property type="entry name" value="2-oxoacid_DH_actylTfrase"/>
</dbReference>
<protein>
    <recommendedName>
        <fullName evidence="5">dihydrolipoyllysine-residue succinyltransferase</fullName>
        <ecNumber evidence="5">2.3.1.61</ecNumber>
    </recommendedName>
    <alternativeName>
        <fullName evidence="12">2-oxoglutarate dehydrogenase complex component E2</fullName>
    </alternativeName>
</protein>
<evidence type="ECO:0000256" key="12">
    <source>
        <dbReference type="ARBA" id="ARBA00032406"/>
    </source>
</evidence>
<dbReference type="SUPFAM" id="SSF51230">
    <property type="entry name" value="Single hybrid motif"/>
    <property type="match status" value="1"/>
</dbReference>
<dbReference type="Pfam" id="PF00198">
    <property type="entry name" value="2-oxoacid_dh"/>
    <property type="match status" value="1"/>
</dbReference>
<keyword evidence="7" id="KW-0808">Transferase</keyword>
<dbReference type="AlphaFoldDB" id="U1HQN7"/>